<dbReference type="CDD" id="cd05162">
    <property type="entry name" value="PWWP"/>
    <property type="match status" value="1"/>
</dbReference>
<dbReference type="InterPro" id="IPR052657">
    <property type="entry name" value="PDP_family_Arabidopsis"/>
</dbReference>
<dbReference type="PANTHER" id="PTHR10688">
    <property type="entry name" value="PWWP DOMAIN-CONTAINING PROTEIN"/>
    <property type="match status" value="1"/>
</dbReference>
<comment type="caution">
    <text evidence="1">The sequence shown here is derived from an EMBL/GenBank/DDBJ whole genome shotgun (WGS) entry which is preliminary data.</text>
</comment>
<sequence>MGDLRRGDLVWARVLFPHKWWPGLLLRRDSLGCFVSFFGFQNSRYFHPYEISSFEQYFKLHIHTCTCPTANILLDRAFKLLSQKLAFNLKFHTSRSITDLFRPQEVLGFVRTLAVSPWVEDADFLIAVNVLAQITAFRHHFVSSSLSVLVIYSGVHSRMETELHSSEMMHTVAEDLDTSEMEGICQVGVEDQVFSEQVETNFSASLIDIKKMSNLFPEVCLSLPNKDKFDIISTIQAKHCKTQSYGAMLIKQQVPALNRFYLEGKCFNTLNWSVLSFRFYLSYQTTFDICFKKCCLLESGEPQFFNTVYIKSPLDVKVHKQTGRGNTILPCITPMEYPVKCSGLKRLLDQSVVSEPTLKLRKTLLFSINGADAYLWGSRKEHNAVLSDTYISADTFSGPLELCHTMALSSNGAYAYLQRNITGCVADSLFGSQVKLNTLNLSYIAAQSSKHICSSKLMDLVGNMLNFSLLEHRSPKVLELDENVYGVENSRTHISCTNKHQPEQCEAILKSCISDTHDATEKMLRPSDSQSVSNMKLELILMITRPMIEGRSMNVENRELLQSVTFDSASKSQEARQSEVQMTLAFSKSLFMKFPVNYSLPSKEELVKKFSPFGKVDYVSTKVYFYTGTARVVFLHQLDAEAAYQYAKRKKIFGEVKVRFWLDPFEHKRGTKYPVRFSSLTVKQPEFDLKSCLKKSKLLSKEDKRCPRKVRFVIET</sequence>
<accession>A0ABQ8H300</accession>
<dbReference type="PANTHER" id="PTHR10688:SF2">
    <property type="entry name" value="PWWP DOMAIN-CONTAINING PROTEIN"/>
    <property type="match status" value="1"/>
</dbReference>
<dbReference type="SUPFAM" id="SSF54928">
    <property type="entry name" value="RNA-binding domain, RBD"/>
    <property type="match status" value="1"/>
</dbReference>
<evidence type="ECO:0000313" key="2">
    <source>
        <dbReference type="Proteomes" id="UP000827721"/>
    </source>
</evidence>
<gene>
    <name evidence="1" type="ORF">JRO89_XS14G0001300</name>
</gene>
<dbReference type="Proteomes" id="UP000827721">
    <property type="component" value="Unassembled WGS sequence"/>
</dbReference>
<keyword evidence="2" id="KW-1185">Reference proteome</keyword>
<reference evidence="1 2" key="1">
    <citation type="submission" date="2021-02" db="EMBL/GenBank/DDBJ databases">
        <title>Plant Genome Project.</title>
        <authorList>
            <person name="Zhang R.-G."/>
        </authorList>
    </citation>
    <scope>NUCLEOTIDE SEQUENCE [LARGE SCALE GENOMIC DNA]</scope>
    <source>
        <tissue evidence="1">Leaves</tissue>
    </source>
</reference>
<organism evidence="1 2">
    <name type="scientific">Xanthoceras sorbifolium</name>
    <dbReference type="NCBI Taxonomy" id="99658"/>
    <lineage>
        <taxon>Eukaryota</taxon>
        <taxon>Viridiplantae</taxon>
        <taxon>Streptophyta</taxon>
        <taxon>Embryophyta</taxon>
        <taxon>Tracheophyta</taxon>
        <taxon>Spermatophyta</taxon>
        <taxon>Magnoliopsida</taxon>
        <taxon>eudicotyledons</taxon>
        <taxon>Gunneridae</taxon>
        <taxon>Pentapetalae</taxon>
        <taxon>rosids</taxon>
        <taxon>malvids</taxon>
        <taxon>Sapindales</taxon>
        <taxon>Sapindaceae</taxon>
        <taxon>Xanthoceroideae</taxon>
        <taxon>Xanthoceras</taxon>
    </lineage>
</organism>
<dbReference type="EMBL" id="JAFEMO010000014">
    <property type="protein sequence ID" value="KAH7547676.1"/>
    <property type="molecule type" value="Genomic_DNA"/>
</dbReference>
<protein>
    <recommendedName>
        <fullName evidence="3">PWWP domain-containing protein</fullName>
    </recommendedName>
</protein>
<proteinExistence type="predicted"/>
<evidence type="ECO:0008006" key="3">
    <source>
        <dbReference type="Google" id="ProtNLM"/>
    </source>
</evidence>
<dbReference type="SUPFAM" id="SSF63748">
    <property type="entry name" value="Tudor/PWWP/MBT"/>
    <property type="match status" value="1"/>
</dbReference>
<name>A0ABQ8H300_9ROSI</name>
<dbReference type="CDD" id="cd00590">
    <property type="entry name" value="RRM_SF"/>
    <property type="match status" value="1"/>
</dbReference>
<dbReference type="InterPro" id="IPR035979">
    <property type="entry name" value="RBD_domain_sf"/>
</dbReference>
<evidence type="ECO:0000313" key="1">
    <source>
        <dbReference type="EMBL" id="KAH7547676.1"/>
    </source>
</evidence>